<gene>
    <name evidence="2" type="ORF">PCL_12876</name>
</gene>
<organism evidence="2 3">
    <name type="scientific">Purpureocillium lilacinum</name>
    <name type="common">Paecilomyces lilacinus</name>
    <dbReference type="NCBI Taxonomy" id="33203"/>
    <lineage>
        <taxon>Eukaryota</taxon>
        <taxon>Fungi</taxon>
        <taxon>Dikarya</taxon>
        <taxon>Ascomycota</taxon>
        <taxon>Pezizomycotina</taxon>
        <taxon>Sordariomycetes</taxon>
        <taxon>Hypocreomycetidae</taxon>
        <taxon>Hypocreales</taxon>
        <taxon>Ophiocordycipitaceae</taxon>
        <taxon>Purpureocillium</taxon>
    </lineage>
</organism>
<comment type="caution">
    <text evidence="2">The sequence shown here is derived from an EMBL/GenBank/DDBJ whole genome shotgun (WGS) entry which is preliminary data.</text>
</comment>
<dbReference type="AlphaFoldDB" id="A0A2U3E7M0"/>
<sequence length="354" mass="37537">MRWSSPIRTAVCDGFVLQRASVCVREHGRESLRDVSVKTRGRLACVGPATRGTKPDTGNLAPARDAPIGDEGSQPWSPPLVLHTHTPGRQTPAGLRVSPQEDDATERVGEATRLARDENAGSESDIGAERHPTELPVISPAGRQPNAGRAAWVPGAGAGSWRYDPDAMGVGQPHRRPKAESGPAAPFDGTGAQLANVGSGVQAGLAAEITRHAVFGHAAADRGLGYWAWRRQQGNAGHGRVYRFAAVLPSRDATAPWCARMMRAARPAPTGDCAENASGRAGIMLDDVCLLSAWLATETEIGESTPEATYATLPGCSALISHVLYLITPQPPRVYLPLPPPLPLLLYEASDMKR</sequence>
<accession>A0A2U3E7M0</accession>
<reference evidence="2 3" key="1">
    <citation type="journal article" date="2016" name="Front. Microbiol.">
        <title>Genome and transcriptome sequences reveal the specific parasitism of the nematophagous Purpureocillium lilacinum 36-1.</title>
        <authorList>
            <person name="Xie J."/>
            <person name="Li S."/>
            <person name="Mo C."/>
            <person name="Xiao X."/>
            <person name="Peng D."/>
            <person name="Wang G."/>
            <person name="Xiao Y."/>
        </authorList>
    </citation>
    <scope>NUCLEOTIDE SEQUENCE [LARGE SCALE GENOMIC DNA]</scope>
    <source>
        <strain evidence="2 3">36-1</strain>
    </source>
</reference>
<proteinExistence type="predicted"/>
<feature type="region of interest" description="Disordered" evidence="1">
    <location>
        <begin position="169"/>
        <end position="190"/>
    </location>
</feature>
<feature type="region of interest" description="Disordered" evidence="1">
    <location>
        <begin position="46"/>
        <end position="130"/>
    </location>
</feature>
<dbReference type="Proteomes" id="UP000245956">
    <property type="component" value="Unassembled WGS sequence"/>
</dbReference>
<evidence type="ECO:0000313" key="2">
    <source>
        <dbReference type="EMBL" id="PWI70477.1"/>
    </source>
</evidence>
<dbReference type="EMBL" id="LCWV01000009">
    <property type="protein sequence ID" value="PWI70477.1"/>
    <property type="molecule type" value="Genomic_DNA"/>
</dbReference>
<protein>
    <submittedName>
        <fullName evidence="2">Uncharacterized protein</fullName>
    </submittedName>
</protein>
<evidence type="ECO:0000256" key="1">
    <source>
        <dbReference type="SAM" id="MobiDB-lite"/>
    </source>
</evidence>
<evidence type="ECO:0000313" key="3">
    <source>
        <dbReference type="Proteomes" id="UP000245956"/>
    </source>
</evidence>
<name>A0A2U3E7M0_PURLI</name>
<feature type="compositionally biased region" description="Basic and acidic residues" evidence="1">
    <location>
        <begin position="105"/>
        <end position="119"/>
    </location>
</feature>